<dbReference type="PANTHER" id="PTHR43968">
    <property type="match status" value="1"/>
</dbReference>
<dbReference type="PANTHER" id="PTHR43968:SF6">
    <property type="entry name" value="GLUTATHIONE S-TRANSFERASE OMEGA"/>
    <property type="match status" value="1"/>
</dbReference>
<evidence type="ECO:0000256" key="1">
    <source>
        <dbReference type="RuleBase" id="RU003494"/>
    </source>
</evidence>
<name>A0A4Y5Z6R1_9GAMM</name>
<sequence>MKIYDRSGFPNPARIRIVLAAKGFDTAVEFVPVDLIAAEHKQDAFLAKNPSGVVPVLELDDGTLISESTAITEYFDNLDGDPILTGRTPKEKAVVHMMQRRAEAYVTDAIGLYFHHATPGLGASLKAYKSPEWDGRDAMGQREGEKVRAGMRYFNEILQSRPYLAGDDFSMADITLFAGLMHADVSGINVPADYAALLDWRARVSELPSVKNRTGQAFLQEDLTRLGF</sequence>
<gene>
    <name evidence="4" type="ORF">FIV34_12250</name>
</gene>
<dbReference type="InterPro" id="IPR036282">
    <property type="entry name" value="Glutathione-S-Trfase_C_sf"/>
</dbReference>
<dbReference type="InterPro" id="IPR034345">
    <property type="entry name" value="Gtt2-like_N"/>
</dbReference>
<dbReference type="InterPro" id="IPR004045">
    <property type="entry name" value="Glutathione_S-Trfase_N"/>
</dbReference>
<dbReference type="Gene3D" id="1.20.1050.10">
    <property type="match status" value="1"/>
</dbReference>
<evidence type="ECO:0000259" key="2">
    <source>
        <dbReference type="PROSITE" id="PS50404"/>
    </source>
</evidence>
<comment type="similarity">
    <text evidence="1">Belongs to the GST superfamily.</text>
</comment>
<evidence type="ECO:0000313" key="5">
    <source>
        <dbReference type="Proteomes" id="UP000316093"/>
    </source>
</evidence>
<dbReference type="GO" id="GO:0016740">
    <property type="term" value="F:transferase activity"/>
    <property type="evidence" value="ECO:0007669"/>
    <property type="project" value="UniProtKB-KW"/>
</dbReference>
<dbReference type="PROSITE" id="PS50404">
    <property type="entry name" value="GST_NTER"/>
    <property type="match status" value="1"/>
</dbReference>
<dbReference type="Gene3D" id="3.40.30.10">
    <property type="entry name" value="Glutaredoxin"/>
    <property type="match status" value="1"/>
</dbReference>
<dbReference type="EMBL" id="CP041046">
    <property type="protein sequence ID" value="QDE39928.1"/>
    <property type="molecule type" value="Genomic_DNA"/>
</dbReference>
<dbReference type="InterPro" id="IPR004046">
    <property type="entry name" value="GST_C"/>
</dbReference>
<dbReference type="InterPro" id="IPR050983">
    <property type="entry name" value="GST_Omega/HSP26"/>
</dbReference>
<organism evidence="4 5">
    <name type="scientific">Luteibacter pinisoli</name>
    <dbReference type="NCBI Taxonomy" id="2589080"/>
    <lineage>
        <taxon>Bacteria</taxon>
        <taxon>Pseudomonadati</taxon>
        <taxon>Pseudomonadota</taxon>
        <taxon>Gammaproteobacteria</taxon>
        <taxon>Lysobacterales</taxon>
        <taxon>Rhodanobacteraceae</taxon>
        <taxon>Luteibacter</taxon>
    </lineage>
</organism>
<dbReference type="AlphaFoldDB" id="A0A4Y5Z6R1"/>
<accession>A0A4Y5Z6R1</accession>
<protein>
    <submittedName>
        <fullName evidence="4">Glutathione S-transferase family protein</fullName>
    </submittedName>
</protein>
<evidence type="ECO:0000259" key="3">
    <source>
        <dbReference type="PROSITE" id="PS50405"/>
    </source>
</evidence>
<dbReference type="SFLD" id="SFLDG00358">
    <property type="entry name" value="Main_(cytGST)"/>
    <property type="match status" value="1"/>
</dbReference>
<keyword evidence="5" id="KW-1185">Reference proteome</keyword>
<dbReference type="GO" id="GO:0005737">
    <property type="term" value="C:cytoplasm"/>
    <property type="evidence" value="ECO:0007669"/>
    <property type="project" value="TreeGrafter"/>
</dbReference>
<dbReference type="Pfam" id="PF00043">
    <property type="entry name" value="GST_C"/>
    <property type="match status" value="1"/>
</dbReference>
<feature type="domain" description="GST N-terminal" evidence="2">
    <location>
        <begin position="1"/>
        <end position="83"/>
    </location>
</feature>
<dbReference type="OrthoDB" id="8634103at2"/>
<dbReference type="InterPro" id="IPR010987">
    <property type="entry name" value="Glutathione-S-Trfase_C-like"/>
</dbReference>
<feature type="domain" description="GST C-terminal" evidence="3">
    <location>
        <begin position="88"/>
        <end position="226"/>
    </location>
</feature>
<dbReference type="KEGG" id="lpy:FIV34_12250"/>
<dbReference type="RefSeq" id="WP_139983142.1">
    <property type="nucleotide sequence ID" value="NZ_CP041046.1"/>
</dbReference>
<dbReference type="SUPFAM" id="SSF47616">
    <property type="entry name" value="GST C-terminal domain-like"/>
    <property type="match status" value="1"/>
</dbReference>
<dbReference type="Pfam" id="PF02798">
    <property type="entry name" value="GST_N"/>
    <property type="match status" value="1"/>
</dbReference>
<keyword evidence="4" id="KW-0808">Transferase</keyword>
<dbReference type="InterPro" id="IPR040079">
    <property type="entry name" value="Glutathione_S-Trfase"/>
</dbReference>
<dbReference type="SUPFAM" id="SSF52833">
    <property type="entry name" value="Thioredoxin-like"/>
    <property type="match status" value="1"/>
</dbReference>
<evidence type="ECO:0000313" key="4">
    <source>
        <dbReference type="EMBL" id="QDE39928.1"/>
    </source>
</evidence>
<dbReference type="SFLD" id="SFLDS00019">
    <property type="entry name" value="Glutathione_Transferase_(cytos"/>
    <property type="match status" value="1"/>
</dbReference>
<dbReference type="PROSITE" id="PS50405">
    <property type="entry name" value="GST_CTER"/>
    <property type="match status" value="1"/>
</dbReference>
<proteinExistence type="inferred from homology"/>
<dbReference type="Proteomes" id="UP000316093">
    <property type="component" value="Chromosome"/>
</dbReference>
<dbReference type="InterPro" id="IPR036249">
    <property type="entry name" value="Thioredoxin-like_sf"/>
</dbReference>
<reference evidence="4 5" key="1">
    <citation type="submission" date="2019-06" db="EMBL/GenBank/DDBJ databases">
        <title>A complete genome sequence for Luteibacter pinisoli MAH-14.</title>
        <authorList>
            <person name="Baltrus D.A."/>
        </authorList>
    </citation>
    <scope>NUCLEOTIDE SEQUENCE [LARGE SCALE GENOMIC DNA]</scope>
    <source>
        <strain evidence="4 5">MAH-14</strain>
    </source>
</reference>
<dbReference type="CDD" id="cd03051">
    <property type="entry name" value="GST_N_GTT2_like"/>
    <property type="match status" value="1"/>
</dbReference>